<evidence type="ECO:0000259" key="9">
    <source>
        <dbReference type="Pfam" id="PF16916"/>
    </source>
</evidence>
<accession>A0A0R1GUZ3</accession>
<dbReference type="RefSeq" id="WP_056945914.1">
    <property type="nucleotide sequence ID" value="NZ_AZCV01000002.1"/>
</dbReference>
<evidence type="ECO:0000256" key="3">
    <source>
        <dbReference type="ARBA" id="ARBA00022448"/>
    </source>
</evidence>
<dbReference type="GO" id="GO:0016020">
    <property type="term" value="C:membrane"/>
    <property type="evidence" value="ECO:0007669"/>
    <property type="project" value="UniProtKB-SubCell"/>
</dbReference>
<dbReference type="InterPro" id="IPR050291">
    <property type="entry name" value="CDF_Transporter"/>
</dbReference>
<comment type="similarity">
    <text evidence="2">Belongs to the cation diffusion facilitator (CDF) transporter (TC 2.A.4) family.</text>
</comment>
<evidence type="ECO:0000256" key="6">
    <source>
        <dbReference type="ARBA" id="ARBA00023136"/>
    </source>
</evidence>
<feature type="domain" description="Cation efflux protein transmembrane" evidence="8">
    <location>
        <begin position="32"/>
        <end position="224"/>
    </location>
</feature>
<dbReference type="Pfam" id="PF01545">
    <property type="entry name" value="Cation_efflux"/>
    <property type="match status" value="1"/>
</dbReference>
<dbReference type="Proteomes" id="UP000050909">
    <property type="component" value="Unassembled WGS sequence"/>
</dbReference>
<dbReference type="PANTHER" id="PTHR43840:SF50">
    <property type="entry name" value="MANGANESE EFFLUX SYSTEM PROTEIN MNES"/>
    <property type="match status" value="1"/>
</dbReference>
<feature type="domain" description="Cation efflux protein cytoplasmic" evidence="9">
    <location>
        <begin position="228"/>
        <end position="304"/>
    </location>
</feature>
<dbReference type="InterPro" id="IPR036837">
    <property type="entry name" value="Cation_efflux_CTD_sf"/>
</dbReference>
<dbReference type="AlphaFoldDB" id="A0A0R1GUZ3"/>
<keyword evidence="4 7" id="KW-0812">Transmembrane</keyword>
<evidence type="ECO:0000259" key="8">
    <source>
        <dbReference type="Pfam" id="PF01545"/>
    </source>
</evidence>
<keyword evidence="3" id="KW-0813">Transport</keyword>
<feature type="transmembrane region" description="Helical" evidence="7">
    <location>
        <begin position="198"/>
        <end position="216"/>
    </location>
</feature>
<keyword evidence="5 7" id="KW-1133">Transmembrane helix</keyword>
<proteinExistence type="inferred from homology"/>
<dbReference type="SUPFAM" id="SSF161111">
    <property type="entry name" value="Cation efflux protein transmembrane domain-like"/>
    <property type="match status" value="1"/>
</dbReference>
<evidence type="ECO:0000313" key="10">
    <source>
        <dbReference type="EMBL" id="KRK38125.1"/>
    </source>
</evidence>
<evidence type="ECO:0000256" key="2">
    <source>
        <dbReference type="ARBA" id="ARBA00008114"/>
    </source>
</evidence>
<evidence type="ECO:0000256" key="1">
    <source>
        <dbReference type="ARBA" id="ARBA00004141"/>
    </source>
</evidence>
<protein>
    <submittedName>
        <fullName evidence="10">Cation diffusion facilitator family transporter</fullName>
    </submittedName>
</protein>
<evidence type="ECO:0000313" key="11">
    <source>
        <dbReference type="Proteomes" id="UP000050909"/>
    </source>
</evidence>
<dbReference type="InterPro" id="IPR027470">
    <property type="entry name" value="Cation_efflux_CTD"/>
</dbReference>
<feature type="transmembrane region" description="Helical" evidence="7">
    <location>
        <begin position="57"/>
        <end position="79"/>
    </location>
</feature>
<keyword evidence="6 7" id="KW-0472">Membrane</keyword>
<comment type="caution">
    <text evidence="10">The sequence shown here is derived from an EMBL/GenBank/DDBJ whole genome shotgun (WGS) entry which is preliminary data.</text>
</comment>
<dbReference type="Gene3D" id="3.30.70.1350">
    <property type="entry name" value="Cation efflux protein, cytoplasmic domain"/>
    <property type="match status" value="1"/>
</dbReference>
<dbReference type="InterPro" id="IPR058533">
    <property type="entry name" value="Cation_efflux_TM"/>
</dbReference>
<comment type="subcellular location">
    <subcellularLocation>
        <location evidence="1">Membrane</location>
        <topology evidence="1">Multi-pass membrane protein</topology>
    </subcellularLocation>
</comment>
<organism evidence="10 11">
    <name type="scientific">Amylolactobacillus amylotrophicus DSM 20534</name>
    <dbReference type="NCBI Taxonomy" id="1423722"/>
    <lineage>
        <taxon>Bacteria</taxon>
        <taxon>Bacillati</taxon>
        <taxon>Bacillota</taxon>
        <taxon>Bacilli</taxon>
        <taxon>Lactobacillales</taxon>
        <taxon>Lactobacillaceae</taxon>
        <taxon>Amylolactobacillus</taxon>
    </lineage>
</organism>
<feature type="transmembrane region" description="Helical" evidence="7">
    <location>
        <begin position="133"/>
        <end position="153"/>
    </location>
</feature>
<reference evidence="10 11" key="1">
    <citation type="journal article" date="2015" name="Genome Announc.">
        <title>Expanding the biotechnology potential of lactobacilli through comparative genomics of 213 strains and associated genera.</title>
        <authorList>
            <person name="Sun Z."/>
            <person name="Harris H.M."/>
            <person name="McCann A."/>
            <person name="Guo C."/>
            <person name="Argimon S."/>
            <person name="Zhang W."/>
            <person name="Yang X."/>
            <person name="Jeffery I.B."/>
            <person name="Cooney J.C."/>
            <person name="Kagawa T.F."/>
            <person name="Liu W."/>
            <person name="Song Y."/>
            <person name="Salvetti E."/>
            <person name="Wrobel A."/>
            <person name="Rasinkangas P."/>
            <person name="Parkhill J."/>
            <person name="Rea M.C."/>
            <person name="O'Sullivan O."/>
            <person name="Ritari J."/>
            <person name="Douillard F.P."/>
            <person name="Paul Ross R."/>
            <person name="Yang R."/>
            <person name="Briner A.E."/>
            <person name="Felis G.E."/>
            <person name="de Vos W.M."/>
            <person name="Barrangou R."/>
            <person name="Klaenhammer T.R."/>
            <person name="Caufield P.W."/>
            <person name="Cui Y."/>
            <person name="Zhang H."/>
            <person name="O'Toole P.W."/>
        </authorList>
    </citation>
    <scope>NUCLEOTIDE SEQUENCE [LARGE SCALE GENOMIC DNA]</scope>
    <source>
        <strain evidence="10 11">DSM 20534</strain>
    </source>
</reference>
<dbReference type="PATRIC" id="fig|1423722.3.peg.916"/>
<dbReference type="FunFam" id="1.20.1510.10:FF:000006">
    <property type="entry name" value="Divalent cation efflux transporter"/>
    <property type="match status" value="1"/>
</dbReference>
<dbReference type="Pfam" id="PF16916">
    <property type="entry name" value="ZT_dimer"/>
    <property type="match status" value="1"/>
</dbReference>
<feature type="transmembrane region" description="Helical" evidence="7">
    <location>
        <begin position="26"/>
        <end position="51"/>
    </location>
</feature>
<feature type="transmembrane region" description="Helical" evidence="7">
    <location>
        <begin position="174"/>
        <end position="192"/>
    </location>
</feature>
<dbReference type="NCBIfam" id="TIGR01297">
    <property type="entry name" value="CDF"/>
    <property type="match status" value="1"/>
</dbReference>
<dbReference type="EMBL" id="AZCV01000002">
    <property type="protein sequence ID" value="KRK38125.1"/>
    <property type="molecule type" value="Genomic_DNA"/>
</dbReference>
<name>A0A0R1GUZ3_9LACO</name>
<evidence type="ECO:0000256" key="7">
    <source>
        <dbReference type="SAM" id="Phobius"/>
    </source>
</evidence>
<dbReference type="Gene3D" id="1.20.1510.10">
    <property type="entry name" value="Cation efflux protein transmembrane domain"/>
    <property type="match status" value="1"/>
</dbReference>
<gene>
    <name evidence="10" type="ORF">FC62_GL000900</name>
</gene>
<feature type="transmembrane region" description="Helical" evidence="7">
    <location>
        <begin position="99"/>
        <end position="121"/>
    </location>
</feature>
<dbReference type="InterPro" id="IPR027469">
    <property type="entry name" value="Cation_efflux_TMD_sf"/>
</dbReference>
<evidence type="ECO:0000256" key="4">
    <source>
        <dbReference type="ARBA" id="ARBA00022692"/>
    </source>
</evidence>
<dbReference type="GO" id="GO:0008324">
    <property type="term" value="F:monoatomic cation transmembrane transporter activity"/>
    <property type="evidence" value="ECO:0007669"/>
    <property type="project" value="InterPro"/>
</dbReference>
<dbReference type="PANTHER" id="PTHR43840">
    <property type="entry name" value="MITOCHONDRIAL METAL TRANSPORTER 1-RELATED"/>
    <property type="match status" value="1"/>
</dbReference>
<dbReference type="SUPFAM" id="SSF160240">
    <property type="entry name" value="Cation efflux protein cytoplasmic domain-like"/>
    <property type="match status" value="1"/>
</dbReference>
<evidence type="ECO:0000256" key="5">
    <source>
        <dbReference type="ARBA" id="ARBA00022989"/>
    </source>
</evidence>
<dbReference type="InterPro" id="IPR002524">
    <property type="entry name" value="Cation_efflux"/>
</dbReference>
<keyword evidence="11" id="KW-1185">Reference proteome</keyword>
<sequence>MFTKFILDKITQKAQSRNKLYSRVRAGVSVGIVGLFSNVLLFAIKIFVGLISGSVAIIADAVNSLFDFVSSVMTVVGFYVSGKQPDKGHPYGHQRFEDIAGFITAMIMLYVGLQFIYSSILKILHPVAVELNYWSVGLLLLSIVIKLWQRLIYSKVGQSVGSKTIMTAASDARNDALTTFGILIAIVISVTTNLNLDGYIGVVVALFIVISSVLLIKNFIDSLMGQRPNDALIEEITQQLDEYDHILGFHDLMIHQYGPDMVYAIVHIELDSSFSLDYAHEIVDHIERDFQRKYAISMVVHVDPIDIHSKKFSRFFVISQETINGYHAGLKIHDFHVERLKNGDFLLQFDIVVPENSRFSDEEWLVEINQDLRKKLGDVTVQINFDHTDLGADKSLI</sequence>